<gene>
    <name evidence="10" type="primary">LOC103719118</name>
</gene>
<dbReference type="InterPro" id="IPR000048">
    <property type="entry name" value="IQ_motif_EF-hand-BS"/>
</dbReference>
<dbReference type="InterPro" id="IPR005559">
    <property type="entry name" value="CG-1_dom"/>
</dbReference>
<dbReference type="InterPro" id="IPR036770">
    <property type="entry name" value="Ankyrin_rpt-contain_sf"/>
</dbReference>
<evidence type="ECO:0000256" key="5">
    <source>
        <dbReference type="ARBA" id="ARBA00023163"/>
    </source>
</evidence>
<dbReference type="GO" id="GO:0005634">
    <property type="term" value="C:nucleus"/>
    <property type="evidence" value="ECO:0007669"/>
    <property type="project" value="UniProtKB-SubCell"/>
</dbReference>
<dbReference type="Pfam" id="PF03859">
    <property type="entry name" value="CG-1"/>
    <property type="match status" value="1"/>
</dbReference>
<keyword evidence="9" id="KW-1185">Reference proteome</keyword>
<reference evidence="10" key="1">
    <citation type="submission" date="2025-08" db="UniProtKB">
        <authorList>
            <consortium name="RefSeq"/>
        </authorList>
    </citation>
    <scope>IDENTIFICATION</scope>
    <source>
        <tissue evidence="10">Young leaves</tissue>
    </source>
</reference>
<dbReference type="Gene3D" id="1.25.40.20">
    <property type="entry name" value="Ankyrin repeat-containing domain"/>
    <property type="match status" value="1"/>
</dbReference>
<name>A0A8B7CUL1_PHODC</name>
<comment type="subcellular location">
    <subcellularLocation>
        <location evidence="1">Nucleus</location>
    </subcellularLocation>
</comment>
<dbReference type="GeneID" id="103719118"/>
<dbReference type="InterPro" id="IPR014756">
    <property type="entry name" value="Ig_E-set"/>
</dbReference>
<dbReference type="Proteomes" id="UP000228380">
    <property type="component" value="Unplaced"/>
</dbReference>
<feature type="domain" description="CG-1" evidence="8">
    <location>
        <begin position="7"/>
        <end position="133"/>
    </location>
</feature>
<dbReference type="SUPFAM" id="SSF81296">
    <property type="entry name" value="E set domains"/>
    <property type="match status" value="1"/>
</dbReference>
<dbReference type="KEGG" id="pda:103719118"/>
<comment type="similarity">
    <text evidence="2">Belongs to the CAMTA family.</text>
</comment>
<evidence type="ECO:0000256" key="6">
    <source>
        <dbReference type="ARBA" id="ARBA00023242"/>
    </source>
</evidence>
<dbReference type="RefSeq" id="XP_008806417.2">
    <property type="nucleotide sequence ID" value="XM_008808195.4"/>
</dbReference>
<dbReference type="PROSITE" id="PS50297">
    <property type="entry name" value="ANK_REP_REGION"/>
    <property type="match status" value="1"/>
</dbReference>
<dbReference type="SMART" id="SM01076">
    <property type="entry name" value="CG-1"/>
    <property type="match status" value="1"/>
</dbReference>
<dbReference type="Pfam" id="PF00612">
    <property type="entry name" value="IQ"/>
    <property type="match status" value="2"/>
</dbReference>
<evidence type="ECO:0000313" key="9">
    <source>
        <dbReference type="Proteomes" id="UP000228380"/>
    </source>
</evidence>
<sequence>MQPGFDMNKLCKEAQTRWLKPVEVLFILHNYESFQLSNKPPDKPPSGSLFLFNRRVLRNFRNDGHLWRKKNNGRTLAEAHERLKVGNAEVLSCYYARGEQNPCFQRRIYWMLDPAYGHIVFVHYREVAEGRYVPEPIFSFSTESPSTFNQSNSITDAQAQGFPTQINELNEQCQSSCSPVSVEEVNSEFVTGKNEKPHLIKMDRSETYNQPLLPEVNHALRKLEEQLSLDDDDDGGVGGYIYSEEDFSQETLDSLFDQLKHEANGHVEEGERQDGSSTLQMVKSPEFSGWSHGSHSMLNSTSKLNSCEAASGLLTLGNDNNIHGLEMMLLTENSIYSSSAFSGMGLDQSQCETPLGTGSRLPISQKPWFSICEISPEWAFSFERTKVLIAGHFLCIPPVHSLAILFGDIEVPLEIVQEGVFRCLAPKHDAGKVKLCITSGNGEPCSDVREFEFRANPGTSSFCRTSKQPYAVKSTDELLLLARFVQILLCEHDSASIPRGDVETYIDPSGKLKRNDNRLGEIVEALLAGREISTNTMDWILQDLLKDKLQQWLLSKHLGTADQTCVLSKQEQCIIHMISGLGYEWALNPILISGTGINFRDTNGWTALHWAARFGREKMVAALLAAGASAGAVTDPTPQDPAGKTPGSLAAANGHKGLAGYLSEAALTNHLFSLTTGKSEISKTCGFVEADGGIESISQRSAHLQGGTEDQLSLKDSLAAVRNATQAAARIQSAFRAYSFRKKHQNDDEDKDGLSPEDINGVSLAFRGLCNPNFHKAALSIQKNYLCWKRRREFVTLRKHVVKIQAHVRAHQARKKYELLLRAVGILDKIMLRWYRKGVGLRRFRGEPESINEEEENDVLKVFRKQKVDTPLDEAVSRVLSMVGCPEAQQQYRRMLESYGQAKMEEHGRESDDVEFYRMTHTYRDSNFVWKESREIVDMATSFITERIGESSSSGETSRVEAQVFAELMGPERNGRMRSYGVRVTPIQLSAINRYTQNARHSSGSAEVYSLKTVMEEMRQSHQTEMEEMRQSHQTEVQSLRAQLDQIASLLHWFVPSQVFDTSNTRRDDNDDAIDPQ</sequence>
<evidence type="ECO:0000256" key="7">
    <source>
        <dbReference type="PROSITE-ProRule" id="PRU00023"/>
    </source>
</evidence>
<evidence type="ECO:0000256" key="3">
    <source>
        <dbReference type="ARBA" id="ARBA00023043"/>
    </source>
</evidence>
<dbReference type="PANTHER" id="PTHR23335">
    <property type="entry name" value="CALMODULIN-BINDING TRANSCRIPTION ACTIVATOR CAMTA"/>
    <property type="match status" value="1"/>
</dbReference>
<dbReference type="GO" id="GO:0003712">
    <property type="term" value="F:transcription coregulator activity"/>
    <property type="evidence" value="ECO:0007669"/>
    <property type="project" value="TreeGrafter"/>
</dbReference>
<feature type="repeat" description="ANK" evidence="7">
    <location>
        <begin position="603"/>
        <end position="635"/>
    </location>
</feature>
<dbReference type="GO" id="GO:0006357">
    <property type="term" value="P:regulation of transcription by RNA polymerase II"/>
    <property type="evidence" value="ECO:0007669"/>
    <property type="project" value="TreeGrafter"/>
</dbReference>
<keyword evidence="4" id="KW-0010">Activator</keyword>
<dbReference type="AlphaFoldDB" id="A0A8B7CUL1"/>
<accession>A0A8B7CUL1</accession>
<dbReference type="InterPro" id="IPR002110">
    <property type="entry name" value="Ankyrin_rpt"/>
</dbReference>
<dbReference type="Gene3D" id="2.60.40.10">
    <property type="entry name" value="Immunoglobulins"/>
    <property type="match status" value="1"/>
</dbReference>
<organism evidence="9 10">
    <name type="scientific">Phoenix dactylifera</name>
    <name type="common">Date palm</name>
    <dbReference type="NCBI Taxonomy" id="42345"/>
    <lineage>
        <taxon>Eukaryota</taxon>
        <taxon>Viridiplantae</taxon>
        <taxon>Streptophyta</taxon>
        <taxon>Embryophyta</taxon>
        <taxon>Tracheophyta</taxon>
        <taxon>Spermatophyta</taxon>
        <taxon>Magnoliopsida</taxon>
        <taxon>Liliopsida</taxon>
        <taxon>Arecaceae</taxon>
        <taxon>Coryphoideae</taxon>
        <taxon>Phoeniceae</taxon>
        <taxon>Phoenix</taxon>
    </lineage>
</organism>
<dbReference type="SMART" id="SM00248">
    <property type="entry name" value="ANK"/>
    <property type="match status" value="2"/>
</dbReference>
<keyword evidence="6" id="KW-0539">Nucleus</keyword>
<proteinExistence type="inferred from homology"/>
<evidence type="ECO:0000313" key="10">
    <source>
        <dbReference type="RefSeq" id="XP_008806417.2"/>
    </source>
</evidence>
<dbReference type="Pfam" id="PF12796">
    <property type="entry name" value="Ank_2"/>
    <property type="match status" value="1"/>
</dbReference>
<evidence type="ECO:0000256" key="1">
    <source>
        <dbReference type="ARBA" id="ARBA00004123"/>
    </source>
</evidence>
<keyword evidence="3 7" id="KW-0040">ANK repeat</keyword>
<dbReference type="InterPro" id="IPR013783">
    <property type="entry name" value="Ig-like_fold"/>
</dbReference>
<dbReference type="PROSITE" id="PS51437">
    <property type="entry name" value="CG_1"/>
    <property type="match status" value="1"/>
</dbReference>
<dbReference type="OrthoDB" id="407555at2759"/>
<dbReference type="PROSITE" id="PS50088">
    <property type="entry name" value="ANK_REPEAT"/>
    <property type="match status" value="1"/>
</dbReference>
<dbReference type="PROSITE" id="PS50096">
    <property type="entry name" value="IQ"/>
    <property type="match status" value="2"/>
</dbReference>
<dbReference type="SMART" id="SM00015">
    <property type="entry name" value="IQ"/>
    <property type="match status" value="3"/>
</dbReference>
<dbReference type="SUPFAM" id="SSF48403">
    <property type="entry name" value="Ankyrin repeat"/>
    <property type="match status" value="1"/>
</dbReference>
<dbReference type="Gene3D" id="1.20.5.190">
    <property type="match status" value="1"/>
</dbReference>
<dbReference type="InterPro" id="IPR004252">
    <property type="entry name" value="Probable_transposase_24"/>
</dbReference>
<dbReference type="Pfam" id="PF03004">
    <property type="entry name" value="Transposase_24"/>
    <property type="match status" value="1"/>
</dbReference>
<dbReference type="PANTHER" id="PTHR23335:SF35">
    <property type="entry name" value="OS01G0923600 PROTEIN"/>
    <property type="match status" value="1"/>
</dbReference>
<evidence type="ECO:0000259" key="8">
    <source>
        <dbReference type="PROSITE" id="PS51437"/>
    </source>
</evidence>
<keyword evidence="5" id="KW-0804">Transcription</keyword>
<evidence type="ECO:0000256" key="2">
    <source>
        <dbReference type="ARBA" id="ARBA00008267"/>
    </source>
</evidence>
<protein>
    <submittedName>
        <fullName evidence="10">Calmodulin-binding transcription activator 4-like isoform X1</fullName>
    </submittedName>
</protein>
<dbReference type="GO" id="GO:0003690">
    <property type="term" value="F:double-stranded DNA binding"/>
    <property type="evidence" value="ECO:0007669"/>
    <property type="project" value="TreeGrafter"/>
</dbReference>
<evidence type="ECO:0000256" key="4">
    <source>
        <dbReference type="ARBA" id="ARBA00023159"/>
    </source>
</evidence>